<evidence type="ECO:0000259" key="1">
    <source>
        <dbReference type="Pfam" id="PF09862"/>
    </source>
</evidence>
<feature type="domain" description="DUF2089" evidence="1">
    <location>
        <begin position="43"/>
        <end position="87"/>
    </location>
</feature>
<reference evidence="3" key="1">
    <citation type="submission" date="2020-02" db="EMBL/GenBank/DDBJ databases">
        <authorList>
            <person name="Meier V. D."/>
        </authorList>
    </citation>
    <scope>NUCLEOTIDE SEQUENCE</scope>
    <source>
        <strain evidence="3">AVDCRST_MAG59</strain>
    </source>
</reference>
<proteinExistence type="predicted"/>
<feature type="domain" description="DUF2089" evidence="2">
    <location>
        <begin position="10"/>
        <end position="36"/>
    </location>
</feature>
<accession>A0A6J4UWB9</accession>
<dbReference type="InterPro" id="IPR053957">
    <property type="entry name" value="DUF2089_Zn_ribbon"/>
</dbReference>
<dbReference type="AlphaFoldDB" id="A0A6J4UWB9"/>
<gene>
    <name evidence="3" type="ORF">AVDCRST_MAG59-2651</name>
</gene>
<evidence type="ECO:0000259" key="2">
    <source>
        <dbReference type="Pfam" id="PF22747"/>
    </source>
</evidence>
<dbReference type="Pfam" id="PF22747">
    <property type="entry name" value="Zn_ribbon_DUF2089"/>
    <property type="match status" value="1"/>
</dbReference>
<sequence>MNPYPPPGRCPVCAGDLAVTRLDCANCETRIEGRFDGGRLGRLDRDQLAFVEVFLRNRGVIKDVEVDLGLSYPTIRSRLDEVVRVLGHGSEERRAPKGVVVSRRERRRQILQELRDRTIAPDEAARRLALLDADSDGDGAAIVPRPATEASR</sequence>
<evidence type="ECO:0000313" key="3">
    <source>
        <dbReference type="EMBL" id="CAA9561760.1"/>
    </source>
</evidence>
<protein>
    <recommendedName>
        <fullName evidence="4">DUF2089 domain-containing protein</fullName>
    </recommendedName>
</protein>
<organism evidence="3">
    <name type="scientific">uncultured Thermomicrobiales bacterium</name>
    <dbReference type="NCBI Taxonomy" id="1645740"/>
    <lineage>
        <taxon>Bacteria</taxon>
        <taxon>Pseudomonadati</taxon>
        <taxon>Thermomicrobiota</taxon>
        <taxon>Thermomicrobia</taxon>
        <taxon>Thermomicrobiales</taxon>
        <taxon>environmental samples</taxon>
    </lineage>
</organism>
<dbReference type="EMBL" id="CADCWF010000166">
    <property type="protein sequence ID" value="CAA9561760.1"/>
    <property type="molecule type" value="Genomic_DNA"/>
</dbReference>
<dbReference type="InterPro" id="IPR018658">
    <property type="entry name" value="DUF2089"/>
</dbReference>
<name>A0A6J4UWB9_9BACT</name>
<evidence type="ECO:0008006" key="4">
    <source>
        <dbReference type="Google" id="ProtNLM"/>
    </source>
</evidence>
<dbReference type="Pfam" id="PF09862">
    <property type="entry name" value="DUF2089"/>
    <property type="match status" value="1"/>
</dbReference>